<evidence type="ECO:0000259" key="3">
    <source>
        <dbReference type="Pfam" id="PF17906"/>
    </source>
</evidence>
<evidence type="ECO:0000256" key="2">
    <source>
        <dbReference type="SAM" id="Phobius"/>
    </source>
</evidence>
<dbReference type="GO" id="GO:0003697">
    <property type="term" value="F:single-stranded DNA binding"/>
    <property type="evidence" value="ECO:0007669"/>
    <property type="project" value="TreeGrafter"/>
</dbReference>
<organism evidence="4">
    <name type="scientific">Darwinula stevensoni</name>
    <dbReference type="NCBI Taxonomy" id="69355"/>
    <lineage>
        <taxon>Eukaryota</taxon>
        <taxon>Metazoa</taxon>
        <taxon>Ecdysozoa</taxon>
        <taxon>Arthropoda</taxon>
        <taxon>Crustacea</taxon>
        <taxon>Oligostraca</taxon>
        <taxon>Ostracoda</taxon>
        <taxon>Podocopa</taxon>
        <taxon>Podocopida</taxon>
        <taxon>Darwinulocopina</taxon>
        <taxon>Darwinuloidea</taxon>
        <taxon>Darwinulidae</taxon>
        <taxon>Darwinula</taxon>
    </lineage>
</organism>
<proteinExistence type="predicted"/>
<dbReference type="InterPro" id="IPR041426">
    <property type="entry name" value="Mos1_HTH"/>
</dbReference>
<dbReference type="PANTHER" id="PTHR46060">
    <property type="entry name" value="MARINER MOS1 TRANSPOSASE-LIKE PROTEIN"/>
    <property type="match status" value="1"/>
</dbReference>
<dbReference type="Proteomes" id="UP000677054">
    <property type="component" value="Unassembled WGS sequence"/>
</dbReference>
<dbReference type="GO" id="GO:0000793">
    <property type="term" value="C:condensed chromosome"/>
    <property type="evidence" value="ECO:0007669"/>
    <property type="project" value="TreeGrafter"/>
</dbReference>
<dbReference type="Gene3D" id="1.10.10.1450">
    <property type="match status" value="1"/>
</dbReference>
<dbReference type="GO" id="GO:0005634">
    <property type="term" value="C:nucleus"/>
    <property type="evidence" value="ECO:0007669"/>
    <property type="project" value="TreeGrafter"/>
</dbReference>
<dbReference type="GO" id="GO:0000729">
    <property type="term" value="P:DNA double-strand break processing"/>
    <property type="evidence" value="ECO:0007669"/>
    <property type="project" value="TreeGrafter"/>
</dbReference>
<gene>
    <name evidence="4" type="ORF">DSTB1V02_LOCUS8866</name>
</gene>
<dbReference type="GO" id="GO:0042800">
    <property type="term" value="F:histone H3K4 methyltransferase activity"/>
    <property type="evidence" value="ECO:0007669"/>
    <property type="project" value="TreeGrafter"/>
</dbReference>
<dbReference type="GO" id="GO:0015074">
    <property type="term" value="P:DNA integration"/>
    <property type="evidence" value="ECO:0007669"/>
    <property type="project" value="TreeGrafter"/>
</dbReference>
<keyword evidence="5" id="KW-1185">Reference proteome</keyword>
<dbReference type="AlphaFoldDB" id="A0A7R8XML3"/>
<dbReference type="InterPro" id="IPR052709">
    <property type="entry name" value="Transposase-MT_Hybrid"/>
</dbReference>
<feature type="transmembrane region" description="Helical" evidence="2">
    <location>
        <begin position="421"/>
        <end position="442"/>
    </location>
</feature>
<dbReference type="GO" id="GO:0006303">
    <property type="term" value="P:double-strand break repair via nonhomologous end joining"/>
    <property type="evidence" value="ECO:0007669"/>
    <property type="project" value="TreeGrafter"/>
</dbReference>
<name>A0A7R8XML3_9CRUS</name>
<dbReference type="EMBL" id="LR901642">
    <property type="protein sequence ID" value="CAD7249065.1"/>
    <property type="molecule type" value="Genomic_DNA"/>
</dbReference>
<keyword evidence="2" id="KW-0472">Membrane</keyword>
<keyword evidence="2" id="KW-1133">Transmembrane helix</keyword>
<reference evidence="4" key="1">
    <citation type="submission" date="2020-11" db="EMBL/GenBank/DDBJ databases">
        <authorList>
            <person name="Tran Van P."/>
        </authorList>
    </citation>
    <scope>NUCLEOTIDE SEQUENCE</scope>
</reference>
<dbReference type="GO" id="GO:0031297">
    <property type="term" value="P:replication fork processing"/>
    <property type="evidence" value="ECO:0007669"/>
    <property type="project" value="TreeGrafter"/>
</dbReference>
<feature type="domain" description="Mos1 transposase HTH" evidence="3">
    <location>
        <begin position="5"/>
        <end position="54"/>
    </location>
</feature>
<dbReference type="GO" id="GO:0044774">
    <property type="term" value="P:mitotic DNA integrity checkpoint signaling"/>
    <property type="evidence" value="ECO:0007669"/>
    <property type="project" value="TreeGrafter"/>
</dbReference>
<dbReference type="EMBL" id="CAJPEV010002125">
    <property type="protein sequence ID" value="CAG0895755.1"/>
    <property type="molecule type" value="Genomic_DNA"/>
</dbReference>
<dbReference type="GO" id="GO:0003690">
    <property type="term" value="F:double-stranded DNA binding"/>
    <property type="evidence" value="ECO:0007669"/>
    <property type="project" value="TreeGrafter"/>
</dbReference>
<feature type="region of interest" description="Disordered" evidence="1">
    <location>
        <begin position="392"/>
        <end position="415"/>
    </location>
</feature>
<protein>
    <recommendedName>
        <fullName evidence="3">Mos1 transposase HTH domain-containing protein</fullName>
    </recommendedName>
</protein>
<evidence type="ECO:0000313" key="4">
    <source>
        <dbReference type="EMBL" id="CAD7249065.1"/>
    </source>
</evidence>
<dbReference type="Pfam" id="PF17906">
    <property type="entry name" value="HTH_48"/>
    <property type="match status" value="1"/>
</dbReference>
<dbReference type="GO" id="GO:0000014">
    <property type="term" value="F:single-stranded DNA endodeoxyribonuclease activity"/>
    <property type="evidence" value="ECO:0007669"/>
    <property type="project" value="TreeGrafter"/>
</dbReference>
<evidence type="ECO:0000313" key="5">
    <source>
        <dbReference type="Proteomes" id="UP000677054"/>
    </source>
</evidence>
<accession>A0A7R8XML3</accession>
<evidence type="ECO:0000256" key="1">
    <source>
        <dbReference type="SAM" id="MobiDB-lite"/>
    </source>
</evidence>
<dbReference type="GO" id="GO:0044547">
    <property type="term" value="F:DNA topoisomerase binding"/>
    <property type="evidence" value="ECO:0007669"/>
    <property type="project" value="TreeGrafter"/>
</dbReference>
<keyword evidence="2" id="KW-0812">Transmembrane</keyword>
<sequence length="476" mass="52553">MEVKPVHIRHCLLFDFDLAVSATQAHRHLRQTEGRDDPSLNTCHDWYNRFRSGERILEVRPMSGRPSEVDLDALLRLSLVEADPRATRRSLAATLLCSNAAIDNHLHSIGKTHAKRYKISFLEKEDLVELPRKSAAVDDRRMITSSRKCSRTHSTVLSPIQSLFCVNDIWGLSWPPTVFCASGYRILGEAFSIEASTFLIFFDDPIMQRGSSMPLIRATVKVLFLLDLLSIIVCGAVGGHCSTDWQSVEKQLDNEAGRGAFKCLLQPETHCGLNCQGIFMNQTFSLVIEADGCLHPPGISINVTIPSIRLISYKQTYQESSRQPIPYAYYSSKKQAIPCDDEVRRCNVTELFKCLQYETCIPLSKDGSEGECKCLLPYTVNEKGECAVVPTKPLPTTTSPLPPSAPTTPGSSTSSTNSGGILAGVFVPLLLLVLGACAFTLYRKGFCPRLRAPAGAMTLVEDPMRRGDDDDVPPVT</sequence>
<dbReference type="GO" id="GO:0035861">
    <property type="term" value="C:site of double-strand break"/>
    <property type="evidence" value="ECO:0007669"/>
    <property type="project" value="TreeGrafter"/>
</dbReference>
<dbReference type="OrthoDB" id="10032414at2759"/>
<dbReference type="GO" id="GO:0046975">
    <property type="term" value="F:histone H3K36 methyltransferase activity"/>
    <property type="evidence" value="ECO:0007669"/>
    <property type="project" value="TreeGrafter"/>
</dbReference>
<dbReference type="PANTHER" id="PTHR46060:SF2">
    <property type="entry name" value="HISTONE-LYSINE N-METHYLTRANSFERASE SETMAR"/>
    <property type="match status" value="1"/>
</dbReference>